<dbReference type="RefSeq" id="WP_250913287.1">
    <property type="nucleotide sequence ID" value="NZ_JAMXLX010000003.1"/>
</dbReference>
<sequence length="199" mass="21385">MLKLLSDIAPKAAVAAVVLWAGANYLVIGPEVATRVVRADHLPMCQRNFSEMTLNAAKRKAEELPPPAVDASKEMAASQLRALQDNPMMQELNRMGLGQAFGIDQTLNMSLRQYEEQKRAAIEAYNRSVERIKADTATTLGKAGDVCGCVADTAISETRTEWAIFSGTLGLIRPAPLKAFDERMAQTFGAGVCSAKAGA</sequence>
<dbReference type="Proteomes" id="UP001155380">
    <property type="component" value="Unassembled WGS sequence"/>
</dbReference>
<dbReference type="AlphaFoldDB" id="A0AAJ1BYB3"/>
<dbReference type="EMBL" id="JAMXLX010000003">
    <property type="protein sequence ID" value="MCO5957705.1"/>
    <property type="molecule type" value="Genomic_DNA"/>
</dbReference>
<reference evidence="1" key="1">
    <citation type="submission" date="2022-06" db="EMBL/GenBank/DDBJ databases">
        <authorList>
            <person name="Sun Q."/>
        </authorList>
    </citation>
    <scope>NUCLEOTIDE SEQUENCE</scope>
    <source>
        <strain evidence="1">S101</strain>
    </source>
</reference>
<name>A0AAJ1BYB3_9HYPH</name>
<protein>
    <submittedName>
        <fullName evidence="1">Uncharacterized protein</fullName>
    </submittedName>
</protein>
<evidence type="ECO:0000313" key="2">
    <source>
        <dbReference type="Proteomes" id="UP001155380"/>
    </source>
</evidence>
<organism evidence="1 2">
    <name type="scientific">Ciceribacter sichuanensis</name>
    <dbReference type="NCBI Taxonomy" id="2949647"/>
    <lineage>
        <taxon>Bacteria</taxon>
        <taxon>Pseudomonadati</taxon>
        <taxon>Pseudomonadota</taxon>
        <taxon>Alphaproteobacteria</taxon>
        <taxon>Hyphomicrobiales</taxon>
        <taxon>Rhizobiaceae</taxon>
        <taxon>Ciceribacter</taxon>
    </lineage>
</organism>
<evidence type="ECO:0000313" key="1">
    <source>
        <dbReference type="EMBL" id="MCO5957705.1"/>
    </source>
</evidence>
<proteinExistence type="predicted"/>
<gene>
    <name evidence="1" type="ORF">NBH21_13055</name>
</gene>
<accession>A0AAJ1BYB3</accession>
<comment type="caution">
    <text evidence="1">The sequence shown here is derived from an EMBL/GenBank/DDBJ whole genome shotgun (WGS) entry which is preliminary data.</text>
</comment>